<feature type="compositionally biased region" description="Polar residues" evidence="1">
    <location>
        <begin position="820"/>
        <end position="833"/>
    </location>
</feature>
<dbReference type="AlphaFoldDB" id="A0A8K0XS45"/>
<feature type="compositionally biased region" description="Low complexity" evidence="1">
    <location>
        <begin position="844"/>
        <end position="853"/>
    </location>
</feature>
<proteinExistence type="predicted"/>
<reference evidence="2" key="1">
    <citation type="journal article" date="2021" name="New Phytol.">
        <title>Evolutionary innovations through gain and loss of genes in the ectomycorrhizal Boletales.</title>
        <authorList>
            <person name="Wu G."/>
            <person name="Miyauchi S."/>
            <person name="Morin E."/>
            <person name="Kuo A."/>
            <person name="Drula E."/>
            <person name="Varga T."/>
            <person name="Kohler A."/>
            <person name="Feng B."/>
            <person name="Cao Y."/>
            <person name="Lipzen A."/>
            <person name="Daum C."/>
            <person name="Hundley H."/>
            <person name="Pangilinan J."/>
            <person name="Johnson J."/>
            <person name="Barry K."/>
            <person name="LaButti K."/>
            <person name="Ng V."/>
            <person name="Ahrendt S."/>
            <person name="Min B."/>
            <person name="Choi I.G."/>
            <person name="Park H."/>
            <person name="Plett J.M."/>
            <person name="Magnuson J."/>
            <person name="Spatafora J.W."/>
            <person name="Nagy L.G."/>
            <person name="Henrissat B."/>
            <person name="Grigoriev I.V."/>
            <person name="Yang Z.L."/>
            <person name="Xu J."/>
            <person name="Martin F.M."/>
        </authorList>
    </citation>
    <scope>NUCLEOTIDE SEQUENCE</scope>
    <source>
        <strain evidence="2">KKN 215</strain>
    </source>
</reference>
<evidence type="ECO:0000256" key="1">
    <source>
        <dbReference type="SAM" id="MobiDB-lite"/>
    </source>
</evidence>
<name>A0A8K0XS45_9AGAR</name>
<feature type="compositionally biased region" description="Basic and acidic residues" evidence="1">
    <location>
        <begin position="43"/>
        <end position="67"/>
    </location>
</feature>
<feature type="region of interest" description="Disordered" evidence="1">
    <location>
        <begin position="1"/>
        <end position="75"/>
    </location>
</feature>
<feature type="region of interest" description="Disordered" evidence="1">
    <location>
        <begin position="515"/>
        <end position="601"/>
    </location>
</feature>
<feature type="compositionally biased region" description="Polar residues" evidence="1">
    <location>
        <begin position="30"/>
        <end position="40"/>
    </location>
</feature>
<gene>
    <name evidence="2" type="ORF">BXZ70DRAFT_1006485</name>
</gene>
<feature type="compositionally biased region" description="Polar residues" evidence="1">
    <location>
        <begin position="359"/>
        <end position="370"/>
    </location>
</feature>
<feature type="compositionally biased region" description="Polar residues" evidence="1">
    <location>
        <begin position="888"/>
        <end position="906"/>
    </location>
</feature>
<organism evidence="2 3">
    <name type="scientific">Cristinia sonorae</name>
    <dbReference type="NCBI Taxonomy" id="1940300"/>
    <lineage>
        <taxon>Eukaryota</taxon>
        <taxon>Fungi</taxon>
        <taxon>Dikarya</taxon>
        <taxon>Basidiomycota</taxon>
        <taxon>Agaricomycotina</taxon>
        <taxon>Agaricomycetes</taxon>
        <taxon>Agaricomycetidae</taxon>
        <taxon>Agaricales</taxon>
        <taxon>Pleurotineae</taxon>
        <taxon>Stephanosporaceae</taxon>
        <taxon>Cristinia</taxon>
    </lineage>
</organism>
<feature type="compositionally biased region" description="Pro residues" evidence="1">
    <location>
        <begin position="524"/>
        <end position="536"/>
    </location>
</feature>
<feature type="compositionally biased region" description="Basic and acidic residues" evidence="1">
    <location>
        <begin position="662"/>
        <end position="680"/>
    </location>
</feature>
<dbReference type="EMBL" id="JAEVFJ010000009">
    <property type="protein sequence ID" value="KAH8102574.1"/>
    <property type="molecule type" value="Genomic_DNA"/>
</dbReference>
<feature type="compositionally biased region" description="Polar residues" evidence="1">
    <location>
        <begin position="240"/>
        <end position="263"/>
    </location>
</feature>
<evidence type="ECO:0000313" key="3">
    <source>
        <dbReference type="Proteomes" id="UP000813824"/>
    </source>
</evidence>
<feature type="compositionally biased region" description="Basic residues" evidence="1">
    <location>
        <begin position="273"/>
        <end position="282"/>
    </location>
</feature>
<feature type="compositionally biased region" description="Polar residues" evidence="1">
    <location>
        <begin position="681"/>
        <end position="695"/>
    </location>
</feature>
<feature type="compositionally biased region" description="Basic and acidic residues" evidence="1">
    <location>
        <begin position="790"/>
        <end position="819"/>
    </location>
</feature>
<dbReference type="OrthoDB" id="3231532at2759"/>
<feature type="compositionally biased region" description="Low complexity" evidence="1">
    <location>
        <begin position="554"/>
        <end position="566"/>
    </location>
</feature>
<keyword evidence="3" id="KW-1185">Reference proteome</keyword>
<feature type="compositionally biased region" description="Polar residues" evidence="1">
    <location>
        <begin position="955"/>
        <end position="969"/>
    </location>
</feature>
<dbReference type="Proteomes" id="UP000813824">
    <property type="component" value="Unassembled WGS sequence"/>
</dbReference>
<feature type="compositionally biased region" description="Low complexity" evidence="1">
    <location>
        <begin position="13"/>
        <end position="22"/>
    </location>
</feature>
<accession>A0A8K0XS45</accession>
<comment type="caution">
    <text evidence="2">The sequence shown here is derived from an EMBL/GenBank/DDBJ whole genome shotgun (WGS) entry which is preliminary data.</text>
</comment>
<protein>
    <submittedName>
        <fullName evidence="2">Uncharacterized protein</fullName>
    </submittedName>
</protein>
<feature type="compositionally biased region" description="Polar residues" evidence="1">
    <location>
        <begin position="377"/>
        <end position="390"/>
    </location>
</feature>
<feature type="region of interest" description="Disordered" evidence="1">
    <location>
        <begin position="200"/>
        <end position="432"/>
    </location>
</feature>
<feature type="region of interest" description="Disordered" evidence="1">
    <location>
        <begin position="880"/>
        <end position="909"/>
    </location>
</feature>
<sequence length="1040" mass="112422">MEQGAVTQRKLSRGSSRGFFSRKSSKKADSQSLNQTTSVGTVADDRASVTTGKGKEEGRIMHQDHTHARPQFPARSIVPDPLNELPPWYTQAADDVPTTAAAFRTKYPMHNPVGPRWYKNWHLAPSSLDNRPPSLFSPSFPPMAASTDRVHESKMPGPSRTPSGSPLPTPTSSQTRIHDVRVRTRKVSLTAHDNVDMLDGTDPWGTNWHHQSPYDLGSDRVSPETTSESPVTSSRPRRMSFNTGSRHKTTIPSPLSQSTSAVNLQGELPPPRIPRRISKNRKPFNDLFTGPPASGQASKRISEPPLLHPPDRPLKRGSSTGPSLSSGAPSLSDKEKRGSILGRLAKRFSVMRKPDHSRGTTSNSVETGSLMSDRRSMNTMPVSSSRSTPSPQKPPLHHTKSSDVGRRIPPPSVHDVPLTPASEAPPKDEDIDSVTSFEEHRMRTLTIANPDEPGPPTPAEDVASLPVLPDVEAGANFGGDHFNGMLGVPRSTSPHPMEVPDTPIQHRLSTILSVGTGVDAPGTSPSPPLPELPPMTPSVVHHALSEPPLPPTPEGTRPGTPSEAVSPLPPSPTPASPPLPASPVPASPPIPASPVLSNGTTSREALSFAMSPSAYGASLDDIPLSRASMLVEPPTPHPPTVIIPPQSQAPPMPSPEQVLQRIGDDKVHRDTSPSKRDSQRVKGSSSSTKSRQTETFKLVRSPSGNIHTVGETFMVEGEHWEVVADEKKGRREPSKGPDTETVPSRRESRKADRSNGDDTSEKKSHDRHRRSVNGKSGSEHTGRSSTYSDETVKNSSTERRRASTKERDRERHRDSKGESSRSTQTPVNPTQSKPTSTRRERRTSSSATRPSSEFQSVADINTLKAKDAWDLERLWKGRSMMYGPDGTTIVSNRPTIGSDSRPSTIMSPDLHRATSIPSVGEAHRASASPATHGSSHTYFMVQTPANGLPYDPYTPGQQPKSTTTRNSDYTKLYRSFPDSVPFPSNSHSDTPLPNPLPDPPRLSVYKAAPLPASLAGPGDGPSSSEYWTKYAGVAATTTNH</sequence>
<feature type="region of interest" description="Disordered" evidence="1">
    <location>
        <begin position="951"/>
        <end position="1004"/>
    </location>
</feature>
<feature type="compositionally biased region" description="Basic and acidic residues" evidence="1">
    <location>
        <begin position="716"/>
        <end position="764"/>
    </location>
</feature>
<feature type="region of interest" description="Disordered" evidence="1">
    <location>
        <begin position="628"/>
        <end position="855"/>
    </location>
</feature>
<feature type="region of interest" description="Disordered" evidence="1">
    <location>
        <begin position="134"/>
        <end position="181"/>
    </location>
</feature>
<feature type="compositionally biased region" description="Pro residues" evidence="1">
    <location>
        <begin position="567"/>
        <end position="592"/>
    </location>
</feature>
<feature type="compositionally biased region" description="Low complexity" evidence="1">
    <location>
        <begin position="223"/>
        <end position="234"/>
    </location>
</feature>
<feature type="compositionally biased region" description="Low complexity" evidence="1">
    <location>
        <begin position="156"/>
        <end position="175"/>
    </location>
</feature>
<feature type="compositionally biased region" description="Low complexity" evidence="1">
    <location>
        <begin position="317"/>
        <end position="331"/>
    </location>
</feature>
<feature type="compositionally biased region" description="Pro residues" evidence="1">
    <location>
        <begin position="633"/>
        <end position="654"/>
    </location>
</feature>
<evidence type="ECO:0000313" key="2">
    <source>
        <dbReference type="EMBL" id="KAH8102574.1"/>
    </source>
</evidence>